<dbReference type="RefSeq" id="WP_051498167.1">
    <property type="nucleotide sequence ID" value="NZ_CBTK010000304.1"/>
</dbReference>
<dbReference type="InterPro" id="IPR010134">
    <property type="entry name" value="PHA_reg_PhaR"/>
</dbReference>
<evidence type="ECO:0000259" key="2">
    <source>
        <dbReference type="Pfam" id="PF05233"/>
    </source>
</evidence>
<dbReference type="AlphaFoldDB" id="A0A7U7GFU0"/>
<dbReference type="Proteomes" id="UP000019184">
    <property type="component" value="Unassembled WGS sequence"/>
</dbReference>
<dbReference type="NCBIfam" id="TIGR01848">
    <property type="entry name" value="PHA_reg_PhaR"/>
    <property type="match status" value="1"/>
</dbReference>
<dbReference type="InterPro" id="IPR007897">
    <property type="entry name" value="PHB_accumulat"/>
</dbReference>
<feature type="region of interest" description="Disordered" evidence="1">
    <location>
        <begin position="150"/>
        <end position="190"/>
    </location>
</feature>
<proteinExistence type="predicted"/>
<dbReference type="Pfam" id="PF05233">
    <property type="entry name" value="PHB_acc"/>
    <property type="match status" value="1"/>
</dbReference>
<comment type="caution">
    <text evidence="4">The sequence shown here is derived from an EMBL/GenBank/DDBJ whole genome shotgun (WGS) entry which is preliminary data.</text>
</comment>
<organism evidence="4 5">
    <name type="scientific">Candidatus Contendobacter odensis Run_B_J11</name>
    <dbReference type="NCBI Taxonomy" id="1400861"/>
    <lineage>
        <taxon>Bacteria</taxon>
        <taxon>Pseudomonadati</taxon>
        <taxon>Pseudomonadota</taxon>
        <taxon>Gammaproteobacteria</taxon>
        <taxon>Candidatus Competibacteraceae</taxon>
        <taxon>Candidatus Contendibacter</taxon>
    </lineage>
</organism>
<feature type="compositionally biased region" description="Basic and acidic residues" evidence="1">
    <location>
        <begin position="173"/>
        <end position="182"/>
    </location>
</feature>
<name>A0A7U7GFU0_9GAMM</name>
<evidence type="ECO:0000313" key="5">
    <source>
        <dbReference type="Proteomes" id="UP000019184"/>
    </source>
</evidence>
<keyword evidence="5" id="KW-1185">Reference proteome</keyword>
<evidence type="ECO:0000313" key="4">
    <source>
        <dbReference type="EMBL" id="CDH47612.1"/>
    </source>
</evidence>
<gene>
    <name evidence="4" type="ORF">BN874_850030</name>
</gene>
<accession>A0A7U7GFU0</accession>
<evidence type="ECO:0000256" key="1">
    <source>
        <dbReference type="SAM" id="MobiDB-lite"/>
    </source>
</evidence>
<reference evidence="4 5" key="1">
    <citation type="journal article" date="2014" name="ISME J.">
        <title>Candidatus Competibacter-lineage genomes retrieved from metagenomes reveal functional metabolic diversity.</title>
        <authorList>
            <person name="McIlroy S.J."/>
            <person name="Albertsen M."/>
            <person name="Andresen E.K."/>
            <person name="Saunders A.M."/>
            <person name="Kristiansen R."/>
            <person name="Stokholm-Bjerregaard M."/>
            <person name="Nielsen K.L."/>
            <person name="Nielsen P.H."/>
        </authorList>
    </citation>
    <scope>NUCLEOTIDE SEQUENCE [LARGE SCALE GENOMIC DNA]</scope>
    <source>
        <strain evidence="4 5">Run_B_J11</strain>
    </source>
</reference>
<feature type="domain" description="PHB accumulation regulatory" evidence="2">
    <location>
        <begin position="73"/>
        <end position="111"/>
    </location>
</feature>
<dbReference type="InterPro" id="IPR012909">
    <property type="entry name" value="PHA_DNA-bd_N"/>
</dbReference>
<feature type="domain" description="PHA accumulation regulator DNA-binding N-terminal" evidence="3">
    <location>
        <begin position="9"/>
        <end position="69"/>
    </location>
</feature>
<evidence type="ECO:0000259" key="3">
    <source>
        <dbReference type="Pfam" id="PF07879"/>
    </source>
</evidence>
<dbReference type="Pfam" id="PF07879">
    <property type="entry name" value="PHB_acc_N"/>
    <property type="match status" value="1"/>
</dbReference>
<sequence>MPAMTQPRIIKKYPNRRLYDTAVSSYITLEDVKQLVLERAQFHVIDARTNTDITRGILLQIISEQEEQGTPIFTTDVLAHIIRFYGDTLQGMMGNYLEKSLQAFVDQQHLFREQMRTLIGTNPLSMITELVEHNLALWKNVNERLQKPYVPMAGEPPLSPSDTQIDVPTTPHPEPETSEKPYKSGKNKGV</sequence>
<dbReference type="OrthoDB" id="9795345at2"/>
<protein>
    <submittedName>
        <fullName evidence="4">Polyhydroxyalkanoate synthesis repressor PhaR</fullName>
    </submittedName>
</protein>
<dbReference type="GO" id="GO:0006355">
    <property type="term" value="P:regulation of DNA-templated transcription"/>
    <property type="evidence" value="ECO:0007669"/>
    <property type="project" value="InterPro"/>
</dbReference>
<dbReference type="EMBL" id="CBTK010000304">
    <property type="protein sequence ID" value="CDH47612.1"/>
    <property type="molecule type" value="Genomic_DNA"/>
</dbReference>